<dbReference type="GO" id="GO:0016226">
    <property type="term" value="P:iron-sulfur cluster assembly"/>
    <property type="evidence" value="ECO:0007669"/>
    <property type="project" value="InterPro"/>
</dbReference>
<reference evidence="6" key="1">
    <citation type="submission" date="2018-03" db="EMBL/GenBank/DDBJ databases">
        <authorList>
            <person name="Guldener U."/>
        </authorList>
    </citation>
    <scope>NUCLEOTIDE SEQUENCE [LARGE SCALE GENOMIC DNA]</scope>
    <source>
        <strain evidence="6">ATCC34888</strain>
    </source>
</reference>
<dbReference type="GO" id="GO:0051537">
    <property type="term" value="F:2 iron, 2 sulfur cluster binding"/>
    <property type="evidence" value="ECO:0007669"/>
    <property type="project" value="TreeGrafter"/>
</dbReference>
<sequence>MSIAPASTALAAASRAARLSFLYPGASSCTVSTLSRTYATRSRRSATAEHLTQPSSSRHAMYSAATATGRRRLSTSASPSTSTFTSRAHTASTFPPSVSSSRLSASRAFGSSPASFKPLLDPVRPSSNDTAAVDPACATLSPSSPASPKSQKDPRAPTPSPATPAPTAADPAPTTNLTPSKAAELASDPSVAATMPQATAAATTPPKKASSDRGTKFRSRTAALKLTPTAVLRLRALMDSDSGPKMIRVGVRNKGCAGMSYHLEYIKPQEAGRFDERVKQDGVEVLIDSKALFSIIGSEMDWQEDRLSAKFVFNNPNVKEACGCGESFLT</sequence>
<comment type="caution">
    <text evidence="6">The sequence shown here is derived from an EMBL/GenBank/DDBJ whole genome shotgun (WGS) entry which is preliminary data.</text>
</comment>
<dbReference type="InterPro" id="IPR035903">
    <property type="entry name" value="HesB-like_dom_sf"/>
</dbReference>
<dbReference type="InterPro" id="IPR017870">
    <property type="entry name" value="FeS_cluster_insertion_CS"/>
</dbReference>
<dbReference type="GO" id="GO:0005739">
    <property type="term" value="C:mitochondrion"/>
    <property type="evidence" value="ECO:0007669"/>
    <property type="project" value="TreeGrafter"/>
</dbReference>
<proteinExistence type="inferred from homology"/>
<dbReference type="FunFam" id="2.60.300.12:FF:000001">
    <property type="entry name" value="Iron-binding protein IscA"/>
    <property type="match status" value="1"/>
</dbReference>
<dbReference type="EMBL" id="OOIQ01000002">
    <property type="protein sequence ID" value="SPO43827.1"/>
    <property type="molecule type" value="Genomic_DNA"/>
</dbReference>
<dbReference type="OrthoDB" id="333486at2759"/>
<dbReference type="NCBIfam" id="TIGR00049">
    <property type="entry name" value="iron-sulfur cluster assembly accessory protein"/>
    <property type="match status" value="1"/>
</dbReference>
<comment type="similarity">
    <text evidence="1">Belongs to the HesB/IscA family.</text>
</comment>
<evidence type="ECO:0000259" key="5">
    <source>
        <dbReference type="Pfam" id="PF01521"/>
    </source>
</evidence>
<dbReference type="PANTHER" id="PTHR10072:SF41">
    <property type="entry name" value="IRON-SULFUR CLUSTER ASSEMBLY 1 HOMOLOG, MITOCHONDRIAL"/>
    <property type="match status" value="1"/>
</dbReference>
<dbReference type="AlphaFoldDB" id="A0A5C3FJK9"/>
<dbReference type="InterPro" id="IPR050322">
    <property type="entry name" value="Fe-S_cluster_asmbl/transfer"/>
</dbReference>
<feature type="compositionally biased region" description="Low complexity" evidence="4">
    <location>
        <begin position="192"/>
        <end position="208"/>
    </location>
</feature>
<dbReference type="PANTHER" id="PTHR10072">
    <property type="entry name" value="IRON-SULFUR CLUSTER ASSEMBLY PROTEIN"/>
    <property type="match status" value="1"/>
</dbReference>
<comment type="function">
    <text evidence="2">Involved in the assembly of mitochondrial and cytoplasmic iron-sulfur proteins. Probably involved in the binding of an intermediate of Fe/S cluster assembly.</text>
</comment>
<evidence type="ECO:0000313" key="7">
    <source>
        <dbReference type="Proteomes" id="UP000325008"/>
    </source>
</evidence>
<accession>A0A5C3FJK9</accession>
<dbReference type="InterPro" id="IPR016092">
    <property type="entry name" value="ATAP"/>
</dbReference>
<dbReference type="InterPro" id="IPR000361">
    <property type="entry name" value="ATAP_core_dom"/>
</dbReference>
<gene>
    <name evidence="6" type="ORF">PSANT_01512</name>
</gene>
<organism evidence="6 7">
    <name type="scientific">Pseudozyma antarctica</name>
    <name type="common">Yeast</name>
    <name type="synonym">Candida antarctica</name>
    <dbReference type="NCBI Taxonomy" id="84753"/>
    <lineage>
        <taxon>Eukaryota</taxon>
        <taxon>Fungi</taxon>
        <taxon>Dikarya</taxon>
        <taxon>Basidiomycota</taxon>
        <taxon>Ustilaginomycotina</taxon>
        <taxon>Ustilaginomycetes</taxon>
        <taxon>Ustilaginales</taxon>
        <taxon>Ustilaginaceae</taxon>
        <taxon>Moesziomyces</taxon>
    </lineage>
</organism>
<dbReference type="Proteomes" id="UP000325008">
    <property type="component" value="Unassembled WGS sequence"/>
</dbReference>
<evidence type="ECO:0000256" key="1">
    <source>
        <dbReference type="ARBA" id="ARBA00006718"/>
    </source>
</evidence>
<evidence type="ECO:0000256" key="2">
    <source>
        <dbReference type="ARBA" id="ARBA00054873"/>
    </source>
</evidence>
<feature type="region of interest" description="Disordered" evidence="4">
    <location>
        <begin position="40"/>
        <end position="221"/>
    </location>
</feature>
<protein>
    <recommendedName>
        <fullName evidence="3">Iron-sulfur assembly protein 1</fullName>
    </recommendedName>
</protein>
<dbReference type="SUPFAM" id="SSF89360">
    <property type="entry name" value="HesB-like domain"/>
    <property type="match status" value="1"/>
</dbReference>
<feature type="domain" description="Core" evidence="5">
    <location>
        <begin position="224"/>
        <end position="326"/>
    </location>
</feature>
<evidence type="ECO:0000313" key="6">
    <source>
        <dbReference type="EMBL" id="SPO43827.1"/>
    </source>
</evidence>
<evidence type="ECO:0000256" key="3">
    <source>
        <dbReference type="ARBA" id="ARBA00071673"/>
    </source>
</evidence>
<dbReference type="Pfam" id="PF01521">
    <property type="entry name" value="Fe-S_biosyn"/>
    <property type="match status" value="1"/>
</dbReference>
<evidence type="ECO:0000256" key="4">
    <source>
        <dbReference type="SAM" id="MobiDB-lite"/>
    </source>
</evidence>
<keyword evidence="7" id="KW-1185">Reference proteome</keyword>
<feature type="compositionally biased region" description="Low complexity" evidence="4">
    <location>
        <begin position="74"/>
        <end position="112"/>
    </location>
</feature>
<dbReference type="PROSITE" id="PS01152">
    <property type="entry name" value="HESB"/>
    <property type="match status" value="1"/>
</dbReference>
<feature type="compositionally biased region" description="Low complexity" evidence="4">
    <location>
        <begin position="165"/>
        <end position="179"/>
    </location>
</feature>
<name>A0A5C3FJK9_PSEA2</name>
<dbReference type="Gene3D" id="2.60.300.12">
    <property type="entry name" value="HesB-like domain"/>
    <property type="match status" value="1"/>
</dbReference>
<dbReference type="RefSeq" id="XP_014658555.1">
    <property type="nucleotide sequence ID" value="XM_014803069.1"/>
</dbReference>